<reference evidence="6 7" key="1">
    <citation type="journal article" date="2023" name="Microbiol. Spectr.">
        <title>Symbiosis of Carpenter Bees with Uncharacterized Lactic Acid Bacteria Showing NAD Auxotrophy.</title>
        <authorList>
            <person name="Kawasaki S."/>
            <person name="Ozawa K."/>
            <person name="Mori T."/>
            <person name="Yamamoto A."/>
            <person name="Ito M."/>
            <person name="Ohkuma M."/>
            <person name="Sakamoto M."/>
            <person name="Matsutani M."/>
        </authorList>
    </citation>
    <scope>NUCLEOTIDE SEQUENCE [LARGE SCALE GENOMIC DNA]</scope>
    <source>
        <strain evidence="6 7">Kim32-2</strain>
    </source>
</reference>
<feature type="domain" description="HTH lysR-type" evidence="5">
    <location>
        <begin position="1"/>
        <end position="58"/>
    </location>
</feature>
<dbReference type="InterPro" id="IPR005119">
    <property type="entry name" value="LysR_subst-bd"/>
</dbReference>
<dbReference type="InterPro" id="IPR036388">
    <property type="entry name" value="WH-like_DNA-bd_sf"/>
</dbReference>
<dbReference type="Pfam" id="PF00126">
    <property type="entry name" value="HTH_1"/>
    <property type="match status" value="1"/>
</dbReference>
<keyword evidence="4" id="KW-0804">Transcription</keyword>
<dbReference type="EMBL" id="AP026803">
    <property type="protein sequence ID" value="BDR60948.1"/>
    <property type="molecule type" value="Genomic_DNA"/>
</dbReference>
<evidence type="ECO:0000256" key="2">
    <source>
        <dbReference type="ARBA" id="ARBA00023015"/>
    </source>
</evidence>
<evidence type="ECO:0000256" key="3">
    <source>
        <dbReference type="ARBA" id="ARBA00023125"/>
    </source>
</evidence>
<evidence type="ECO:0000313" key="7">
    <source>
        <dbReference type="Proteomes" id="UP001321741"/>
    </source>
</evidence>
<dbReference type="PRINTS" id="PR00039">
    <property type="entry name" value="HTHLYSR"/>
</dbReference>
<dbReference type="PROSITE" id="PS50931">
    <property type="entry name" value="HTH_LYSR"/>
    <property type="match status" value="1"/>
</dbReference>
<dbReference type="PANTHER" id="PTHR30346">
    <property type="entry name" value="TRANSCRIPTIONAL DUAL REGULATOR HCAR-RELATED"/>
    <property type="match status" value="1"/>
</dbReference>
<dbReference type="Proteomes" id="UP001321741">
    <property type="component" value="Chromosome"/>
</dbReference>
<keyword evidence="3" id="KW-0238">DNA-binding</keyword>
<gene>
    <name evidence="6" type="ORF">KIM322_12090</name>
</gene>
<sequence>MDNEQLKVFLAVAQQGSFGRVADQRYVTQRAVSRQIARLENELGIKLFERANNRISLSQAGKYFAGRVQDYLNNFDATVIELKKIAKATGNTLSIGYFSIFDAFIMEKEIINYQTQKLKPEIDFSTTEESVEHLLADLALNKLDCAYINQYGSYDIPQAELYDFVPVYANEMVMGISKQNVLSKKQYLTEKDLEGQTLFYYSHENSDFMRKTFTATLHKNMNNYQIMRVSSIEQLMTSTALNQGLAYIPKGLINQIMRRDPEIVYRRFHSQQKQQYAMQLIYLKNNQSKALKSFVRSIKKLKI</sequence>
<dbReference type="InterPro" id="IPR036390">
    <property type="entry name" value="WH_DNA-bd_sf"/>
</dbReference>
<name>A0ABN6SMJ1_9LACO</name>
<accession>A0ABN6SMJ1</accession>
<dbReference type="Gene3D" id="1.10.10.10">
    <property type="entry name" value="Winged helix-like DNA-binding domain superfamily/Winged helix DNA-binding domain"/>
    <property type="match status" value="1"/>
</dbReference>
<dbReference type="Pfam" id="PF03466">
    <property type="entry name" value="LysR_substrate"/>
    <property type="match status" value="1"/>
</dbReference>
<keyword evidence="7" id="KW-1185">Reference proteome</keyword>
<keyword evidence="2" id="KW-0805">Transcription regulation</keyword>
<comment type="similarity">
    <text evidence="1">Belongs to the LysR transcriptional regulatory family.</text>
</comment>
<evidence type="ECO:0000313" key="6">
    <source>
        <dbReference type="EMBL" id="BDR60948.1"/>
    </source>
</evidence>
<evidence type="ECO:0000256" key="4">
    <source>
        <dbReference type="ARBA" id="ARBA00023163"/>
    </source>
</evidence>
<dbReference type="SUPFAM" id="SSF46785">
    <property type="entry name" value="Winged helix' DNA-binding domain"/>
    <property type="match status" value="1"/>
</dbReference>
<organism evidence="6 7">
    <name type="scientific">Lactobacillus xylocopicola</name>
    <dbReference type="NCBI Taxonomy" id="2976676"/>
    <lineage>
        <taxon>Bacteria</taxon>
        <taxon>Bacillati</taxon>
        <taxon>Bacillota</taxon>
        <taxon>Bacilli</taxon>
        <taxon>Lactobacillales</taxon>
        <taxon>Lactobacillaceae</taxon>
        <taxon>Lactobacillus</taxon>
    </lineage>
</organism>
<proteinExistence type="inferred from homology"/>
<dbReference type="Gene3D" id="3.40.190.10">
    <property type="entry name" value="Periplasmic binding protein-like II"/>
    <property type="match status" value="2"/>
</dbReference>
<dbReference type="PANTHER" id="PTHR30346:SF28">
    <property type="entry name" value="HTH-TYPE TRANSCRIPTIONAL REGULATOR CYNR"/>
    <property type="match status" value="1"/>
</dbReference>
<evidence type="ECO:0000256" key="1">
    <source>
        <dbReference type="ARBA" id="ARBA00009437"/>
    </source>
</evidence>
<dbReference type="CDD" id="cd05466">
    <property type="entry name" value="PBP2_LTTR_substrate"/>
    <property type="match status" value="1"/>
</dbReference>
<dbReference type="InterPro" id="IPR000847">
    <property type="entry name" value="LysR_HTH_N"/>
</dbReference>
<dbReference type="RefSeq" id="WP_317637185.1">
    <property type="nucleotide sequence ID" value="NZ_AP026803.1"/>
</dbReference>
<protein>
    <submittedName>
        <fullName evidence="6">LysR family transcriptional regulator</fullName>
    </submittedName>
</protein>
<dbReference type="SUPFAM" id="SSF53850">
    <property type="entry name" value="Periplasmic binding protein-like II"/>
    <property type="match status" value="1"/>
</dbReference>
<evidence type="ECO:0000259" key="5">
    <source>
        <dbReference type="PROSITE" id="PS50931"/>
    </source>
</evidence>